<feature type="region of interest" description="Disordered" evidence="1">
    <location>
        <begin position="439"/>
        <end position="487"/>
    </location>
</feature>
<dbReference type="SUPFAM" id="SSF47923">
    <property type="entry name" value="Ypt/Rab-GAP domain of gyp1p"/>
    <property type="match status" value="2"/>
</dbReference>
<feature type="region of interest" description="Disordered" evidence="1">
    <location>
        <begin position="993"/>
        <end position="1022"/>
    </location>
</feature>
<dbReference type="InterPro" id="IPR035969">
    <property type="entry name" value="Rab-GAP_TBC_sf"/>
</dbReference>
<proteinExistence type="predicted"/>
<dbReference type="SMART" id="SM00164">
    <property type="entry name" value="TBC"/>
    <property type="match status" value="1"/>
</dbReference>
<feature type="compositionally biased region" description="Basic and acidic residues" evidence="1">
    <location>
        <begin position="390"/>
        <end position="400"/>
    </location>
</feature>
<feature type="compositionally biased region" description="Pro residues" evidence="1">
    <location>
        <begin position="652"/>
        <end position="661"/>
    </location>
</feature>
<comment type="caution">
    <text evidence="3">The sequence shown here is derived from an EMBL/GenBank/DDBJ whole genome shotgun (WGS) entry which is preliminary data.</text>
</comment>
<dbReference type="AlphaFoldDB" id="A0AAW1PQB3"/>
<keyword evidence="4" id="KW-1185">Reference proteome</keyword>
<dbReference type="FunFam" id="1.10.8.270:FF:000026">
    <property type="entry name" value="TBC (Tre-2/Bub2/Cdc16) domain family"/>
    <property type="match status" value="1"/>
</dbReference>
<feature type="domain" description="Rab-GAP TBC" evidence="2">
    <location>
        <begin position="112"/>
        <end position="306"/>
    </location>
</feature>
<feature type="region of interest" description="Disordered" evidence="1">
    <location>
        <begin position="790"/>
        <end position="824"/>
    </location>
</feature>
<evidence type="ECO:0000259" key="2">
    <source>
        <dbReference type="PROSITE" id="PS50086"/>
    </source>
</evidence>
<feature type="compositionally biased region" description="Basic and acidic residues" evidence="1">
    <location>
        <begin position="155"/>
        <end position="170"/>
    </location>
</feature>
<dbReference type="PANTHER" id="PTHR47219">
    <property type="entry name" value="RAB GTPASE-ACTIVATING PROTEIN 1-LIKE"/>
    <property type="match status" value="1"/>
</dbReference>
<dbReference type="PANTHER" id="PTHR47219:SF20">
    <property type="entry name" value="TBC1 DOMAIN FAMILY MEMBER 2B"/>
    <property type="match status" value="1"/>
</dbReference>
<feature type="compositionally biased region" description="Low complexity" evidence="1">
    <location>
        <begin position="407"/>
        <end position="423"/>
    </location>
</feature>
<feature type="region of interest" description="Disordered" evidence="1">
    <location>
        <begin position="641"/>
        <end position="679"/>
    </location>
</feature>
<gene>
    <name evidence="3" type="ORF">WJX72_008307</name>
</gene>
<feature type="compositionally biased region" description="Low complexity" evidence="1">
    <location>
        <begin position="460"/>
        <end position="480"/>
    </location>
</feature>
<feature type="region of interest" description="Disordered" evidence="1">
    <location>
        <begin position="147"/>
        <end position="175"/>
    </location>
</feature>
<evidence type="ECO:0000313" key="3">
    <source>
        <dbReference type="EMBL" id="KAK9810304.1"/>
    </source>
</evidence>
<dbReference type="PROSITE" id="PS50086">
    <property type="entry name" value="TBC_RABGAP"/>
    <property type="match status" value="1"/>
</dbReference>
<dbReference type="GO" id="GO:0005096">
    <property type="term" value="F:GTPase activator activity"/>
    <property type="evidence" value="ECO:0007669"/>
    <property type="project" value="TreeGrafter"/>
</dbReference>
<organism evidence="3 4">
    <name type="scientific">[Myrmecia] bisecta</name>
    <dbReference type="NCBI Taxonomy" id="41462"/>
    <lineage>
        <taxon>Eukaryota</taxon>
        <taxon>Viridiplantae</taxon>
        <taxon>Chlorophyta</taxon>
        <taxon>core chlorophytes</taxon>
        <taxon>Trebouxiophyceae</taxon>
        <taxon>Trebouxiales</taxon>
        <taxon>Trebouxiaceae</taxon>
        <taxon>Myrmecia</taxon>
    </lineage>
</organism>
<dbReference type="InterPro" id="IPR000195">
    <property type="entry name" value="Rab-GAP-TBC_dom"/>
</dbReference>
<dbReference type="Proteomes" id="UP001489004">
    <property type="component" value="Unassembled WGS sequence"/>
</dbReference>
<sequence>MASSKPIRAKSAVVPSIRDAYGFEVKKDYLTLYHKYAPLWEKEEGERSQRWGTFLDLFGSSDEDHAGGSAQHQAALDKLEGALSIWRLTDRQARDTETPAWQQQLRSMVQAGVPMALRGRMWKIFLGLTGKKKEGVYDKLVTKALGKRQHRHQKRETGSKGPDIEKDLHRTFPGHPVMDGSGRNALRRILAAYSRRNASVGYCQGMNFVAGCLLLFMDEEDAFWCLTVIVEDLLPGYFSMAMVAPQVDQLVFKHMVDMRFPTLAQHLEDHGVNASSVSTQWFLCIFVNSLPLETCLRVWDMFFFESCASVLFRVALALVDIYSQALMATTDSVDAFSLLQNMAPMSYDSSRLIDVACIGFSSLSDTQLATLRAVYRTTVLAQFQDDVEEERWSDSEEEGAHLQPQRSSLSSPGGAALPALLPSAPGGSIDLEEGLQLVQRSQSASGPKRRRTKEVAELAGGSSLCSSPGGSGCSTPLSTSPASPWSLDSQDWHATPTWPDAHPHPPLSKLAAVLHPAADLAVPSAPADYSAALVGGEEAVEQGPSMDQAQYDAALRQTWELAARLPKIGVSAGAAKKQEGRQGLGQKVLARFHLPEMGLGDQLRTLMPGRKGSPAGLPISNAAPLKPDASRAAATLYEIASTPSPTRYAPQRLPPHTPAPSPADNARAATGPTGQADGAEAAGVLLPPATPQEHCVGSHYGAPATPENTPQAEGAAARARLGAATYVSLRAAASAATTVAEQDGLPALACHPLDLSEAGSNLSSSPRTAASSAYASPQKLVPHSLDAQLAAQGGETAPQPSLSRLRSHLAPAPGSPVLSGTSDPASASMAAVVVRSAADVEKGAGSGTVDDARAAGAKQQLLGLVEGLEEELFLAEARRHDAESQVSTLAADAAELAGRLEDARGLLEERRQTAALLDDKLRGVAGQLADTDCELAGRAAALDGARAHLALKHSLLGEKDTLIAQLNRQVAQVSGDSLGRALFRNLNLNRFRRSEKPAVPGSRRDDPASHSVTSPARHMQPS</sequence>
<accession>A0AAW1PQB3</accession>
<evidence type="ECO:0000313" key="4">
    <source>
        <dbReference type="Proteomes" id="UP001489004"/>
    </source>
</evidence>
<dbReference type="Gene3D" id="1.10.8.270">
    <property type="entry name" value="putative rabgap domain of human tbc1 domain family member 14 like domains"/>
    <property type="match status" value="1"/>
</dbReference>
<reference evidence="3 4" key="1">
    <citation type="journal article" date="2024" name="Nat. Commun.">
        <title>Phylogenomics reveals the evolutionary origins of lichenization in chlorophyte algae.</title>
        <authorList>
            <person name="Puginier C."/>
            <person name="Libourel C."/>
            <person name="Otte J."/>
            <person name="Skaloud P."/>
            <person name="Haon M."/>
            <person name="Grisel S."/>
            <person name="Petersen M."/>
            <person name="Berrin J.G."/>
            <person name="Delaux P.M."/>
            <person name="Dal Grande F."/>
            <person name="Keller J."/>
        </authorList>
    </citation>
    <scope>NUCLEOTIDE SEQUENCE [LARGE SCALE GENOMIC DNA]</scope>
    <source>
        <strain evidence="3 4">SAG 2043</strain>
    </source>
</reference>
<dbReference type="Gene3D" id="1.10.472.80">
    <property type="entry name" value="Ypt/Rab-GAP domain of gyp1p, domain 3"/>
    <property type="match status" value="1"/>
</dbReference>
<dbReference type="EMBL" id="JALJOR010000010">
    <property type="protein sequence ID" value="KAK9810304.1"/>
    <property type="molecule type" value="Genomic_DNA"/>
</dbReference>
<dbReference type="Pfam" id="PF00566">
    <property type="entry name" value="RabGAP-TBC"/>
    <property type="match status" value="1"/>
</dbReference>
<protein>
    <recommendedName>
        <fullName evidence="2">Rab-GAP TBC domain-containing protein</fullName>
    </recommendedName>
</protein>
<feature type="compositionally biased region" description="Basic and acidic residues" evidence="1">
    <location>
        <begin position="993"/>
        <end position="1008"/>
    </location>
</feature>
<dbReference type="GO" id="GO:0031267">
    <property type="term" value="F:small GTPase binding"/>
    <property type="evidence" value="ECO:0007669"/>
    <property type="project" value="TreeGrafter"/>
</dbReference>
<feature type="region of interest" description="Disordered" evidence="1">
    <location>
        <begin position="602"/>
        <end position="624"/>
    </location>
</feature>
<dbReference type="InterPro" id="IPR050302">
    <property type="entry name" value="Rab_GAP_TBC_domain"/>
</dbReference>
<name>A0AAW1PQB3_9CHLO</name>
<feature type="region of interest" description="Disordered" evidence="1">
    <location>
        <begin position="390"/>
        <end position="423"/>
    </location>
</feature>
<evidence type="ECO:0000256" key="1">
    <source>
        <dbReference type="SAM" id="MobiDB-lite"/>
    </source>
</evidence>